<reference evidence="1 2" key="1">
    <citation type="journal article" date="2013" name="Genome Announc.">
        <title>The Draft Genome Sequence of Sphingomonas paucimobilis Strain HER1398 (Proteobacteria), Host to the Giant PAU Phage, Indicates That It Is a Member of the Genus Sphingobacterium (Bacteroidetes).</title>
        <authorList>
            <person name="White R.A.III."/>
            <person name="Suttle C.A."/>
        </authorList>
    </citation>
    <scope>NUCLEOTIDE SEQUENCE [LARGE SCALE GENOMIC DNA]</scope>
    <source>
        <strain evidence="1 2">HER1398</strain>
    </source>
</reference>
<dbReference type="STRING" id="1346330.M472_07475"/>
<dbReference type="Proteomes" id="UP000016584">
    <property type="component" value="Unassembled WGS sequence"/>
</dbReference>
<dbReference type="PATRIC" id="fig|1346330.5.peg.3158"/>
<comment type="caution">
    <text evidence="1">The sequence shown here is derived from an EMBL/GenBank/DDBJ whole genome shotgun (WGS) entry which is preliminary data.</text>
</comment>
<name>U2J7I9_9SPHI</name>
<protein>
    <recommendedName>
        <fullName evidence="3">ABC transporter ATPase</fullName>
    </recommendedName>
</protein>
<evidence type="ECO:0000313" key="2">
    <source>
        <dbReference type="Proteomes" id="UP000016584"/>
    </source>
</evidence>
<evidence type="ECO:0008006" key="3">
    <source>
        <dbReference type="Google" id="ProtNLM"/>
    </source>
</evidence>
<dbReference type="AlphaFoldDB" id="U2J7I9"/>
<dbReference type="EMBL" id="ATDL01000016">
    <property type="protein sequence ID" value="ERJ58603.1"/>
    <property type="molecule type" value="Genomic_DNA"/>
</dbReference>
<gene>
    <name evidence="1" type="ORF">M472_07475</name>
</gene>
<sequence length="151" mass="17266">MNRVWVYQADRFLTDNEVEEINSALVSFVSSWTAHGSALAGRGQVRDKLFLILEVDEKQAGVTGCSIDKSVHFLKGLGQQFGVDFFDRMKVSFRNDAGEISLVSRGKFEELVKSEQIMADTIVFNNLVQNSEQLEKEWEIPFRESWHSKVF</sequence>
<dbReference type="eggNOG" id="ENOG502ZBQZ">
    <property type="taxonomic scope" value="Bacteria"/>
</dbReference>
<accession>U2J7I9</accession>
<organism evidence="1 2">
    <name type="scientific">Sphingobacterium paucimobilis HER1398</name>
    <dbReference type="NCBI Taxonomy" id="1346330"/>
    <lineage>
        <taxon>Bacteria</taxon>
        <taxon>Pseudomonadati</taxon>
        <taxon>Bacteroidota</taxon>
        <taxon>Sphingobacteriia</taxon>
        <taxon>Sphingobacteriales</taxon>
        <taxon>Sphingobacteriaceae</taxon>
        <taxon>Sphingobacterium</taxon>
    </lineage>
</organism>
<keyword evidence="2" id="KW-1185">Reference proteome</keyword>
<dbReference type="OrthoDB" id="978691at2"/>
<dbReference type="RefSeq" id="WP_021071302.1">
    <property type="nucleotide sequence ID" value="NZ_ATDL01000016.1"/>
</dbReference>
<evidence type="ECO:0000313" key="1">
    <source>
        <dbReference type="EMBL" id="ERJ58603.1"/>
    </source>
</evidence>
<proteinExistence type="predicted"/>